<organism evidence="2 3">
    <name type="scientific">Lachnellula suecica</name>
    <dbReference type="NCBI Taxonomy" id="602035"/>
    <lineage>
        <taxon>Eukaryota</taxon>
        <taxon>Fungi</taxon>
        <taxon>Dikarya</taxon>
        <taxon>Ascomycota</taxon>
        <taxon>Pezizomycotina</taxon>
        <taxon>Leotiomycetes</taxon>
        <taxon>Helotiales</taxon>
        <taxon>Lachnaceae</taxon>
        <taxon>Lachnellula</taxon>
    </lineage>
</organism>
<protein>
    <submittedName>
        <fullName evidence="2">Uncharacterized protein</fullName>
    </submittedName>
</protein>
<dbReference type="Proteomes" id="UP000469558">
    <property type="component" value="Unassembled WGS sequence"/>
</dbReference>
<keyword evidence="1" id="KW-0732">Signal</keyword>
<accession>A0A8T9C6P8</accession>
<name>A0A8T9C6P8_9HELO</name>
<dbReference type="EMBL" id="QGMK01000494">
    <property type="protein sequence ID" value="TVY81355.1"/>
    <property type="molecule type" value="Genomic_DNA"/>
</dbReference>
<dbReference type="OrthoDB" id="3563602at2759"/>
<evidence type="ECO:0000256" key="1">
    <source>
        <dbReference type="SAM" id="SignalP"/>
    </source>
</evidence>
<reference evidence="2 3" key="1">
    <citation type="submission" date="2018-05" db="EMBL/GenBank/DDBJ databases">
        <title>Genome sequencing and assembly of the regulated plant pathogen Lachnellula willkommii and related sister species for the development of diagnostic species identification markers.</title>
        <authorList>
            <person name="Giroux E."/>
            <person name="Bilodeau G."/>
        </authorList>
    </citation>
    <scope>NUCLEOTIDE SEQUENCE [LARGE SCALE GENOMIC DNA]</scope>
    <source>
        <strain evidence="2 3">CBS 268.59</strain>
    </source>
</reference>
<sequence>MAYRPLVLALLAAQYVASLQFQNDAATCGPAVITTSHITTITVEQLITFSHTCYTKTVATPASGGDCPDLAACAPHPMCIKTETTTAFVPPADPCCLKTPTKTIDGPCETCATGCATSTSTVFVTTTAPTPAPVKRDAASTVCNTTVWRSSHWASGPTTTYHPLTQTIITMVHCNGCSLVISDLDGVGPVISPTATVTDNTPLTVTTYACQD</sequence>
<gene>
    <name evidence="2" type="ORF">LSUE1_G002505</name>
</gene>
<evidence type="ECO:0000313" key="3">
    <source>
        <dbReference type="Proteomes" id="UP000469558"/>
    </source>
</evidence>
<feature type="signal peptide" evidence="1">
    <location>
        <begin position="1"/>
        <end position="18"/>
    </location>
</feature>
<proteinExistence type="predicted"/>
<evidence type="ECO:0000313" key="2">
    <source>
        <dbReference type="EMBL" id="TVY81355.1"/>
    </source>
</evidence>
<comment type="caution">
    <text evidence="2">The sequence shown here is derived from an EMBL/GenBank/DDBJ whole genome shotgun (WGS) entry which is preliminary data.</text>
</comment>
<dbReference type="AlphaFoldDB" id="A0A8T9C6P8"/>
<feature type="chain" id="PRO_5035835982" evidence="1">
    <location>
        <begin position="19"/>
        <end position="212"/>
    </location>
</feature>
<keyword evidence="3" id="KW-1185">Reference proteome</keyword>